<evidence type="ECO:0000256" key="6">
    <source>
        <dbReference type="ARBA" id="ARBA00022840"/>
    </source>
</evidence>
<dbReference type="InterPro" id="IPR036890">
    <property type="entry name" value="HATPase_C_sf"/>
</dbReference>
<feature type="transmembrane region" description="Helical" evidence="7">
    <location>
        <begin position="130"/>
        <end position="150"/>
    </location>
</feature>
<dbReference type="Proteomes" id="UP000323502">
    <property type="component" value="Unassembled WGS sequence"/>
</dbReference>
<dbReference type="Gene3D" id="1.10.287.130">
    <property type="match status" value="1"/>
</dbReference>
<reference evidence="10 11" key="1">
    <citation type="submission" date="2016-10" db="EMBL/GenBank/DDBJ databases">
        <authorList>
            <person name="Varghese N."/>
            <person name="Submissions S."/>
        </authorList>
    </citation>
    <scope>NUCLEOTIDE SEQUENCE [LARGE SCALE GENOMIC DNA]</scope>
    <source>
        <strain evidence="10 11">S7-754</strain>
    </source>
</reference>
<dbReference type="RefSeq" id="WP_149681040.1">
    <property type="nucleotide sequence ID" value="NZ_FNBI01000001.1"/>
</dbReference>
<feature type="transmembrane region" description="Helical" evidence="7">
    <location>
        <begin position="25"/>
        <end position="45"/>
    </location>
</feature>
<keyword evidence="3" id="KW-0808">Transferase</keyword>
<comment type="catalytic activity">
    <reaction evidence="1">
        <text>ATP + protein L-histidine = ADP + protein N-phospho-L-histidine.</text>
        <dbReference type="EC" id="2.7.13.3"/>
    </reaction>
</comment>
<proteinExistence type="predicted"/>
<dbReference type="SMART" id="SM00387">
    <property type="entry name" value="HATPase_c"/>
    <property type="match status" value="1"/>
</dbReference>
<dbReference type="InterPro" id="IPR005467">
    <property type="entry name" value="His_kinase_dom"/>
</dbReference>
<feature type="transmembrane region" description="Helical" evidence="7">
    <location>
        <begin position="99"/>
        <end position="118"/>
    </location>
</feature>
<dbReference type="AlphaFoldDB" id="A0A1G7FSM4"/>
<keyword evidence="7" id="KW-1133">Transmembrane helix</keyword>
<dbReference type="EMBL" id="FNBI01000001">
    <property type="protein sequence ID" value="SDE78916.1"/>
    <property type="molecule type" value="Genomic_DNA"/>
</dbReference>
<keyword evidence="7" id="KW-0812">Transmembrane</keyword>
<keyword evidence="7" id="KW-0472">Membrane</keyword>
<feature type="transmembrane region" description="Helical" evidence="7">
    <location>
        <begin position="287"/>
        <end position="305"/>
    </location>
</feature>
<accession>A0A1G7FSM4</accession>
<protein>
    <recommendedName>
        <fullName evidence="2">histidine kinase</fullName>
        <ecNumber evidence="2">2.7.13.3</ecNumber>
    </recommendedName>
</protein>
<dbReference type="InterPro" id="IPR050980">
    <property type="entry name" value="2C_sensor_his_kinase"/>
</dbReference>
<dbReference type="PROSITE" id="PS50109">
    <property type="entry name" value="HIS_KIN"/>
    <property type="match status" value="1"/>
</dbReference>
<evidence type="ECO:0000313" key="10">
    <source>
        <dbReference type="EMBL" id="SDE78916.1"/>
    </source>
</evidence>
<keyword evidence="6" id="KW-0067">ATP-binding</keyword>
<dbReference type="SUPFAM" id="SSF55874">
    <property type="entry name" value="ATPase domain of HSP90 chaperone/DNA topoisomerase II/histidine kinase"/>
    <property type="match status" value="1"/>
</dbReference>
<evidence type="ECO:0000256" key="2">
    <source>
        <dbReference type="ARBA" id="ARBA00012438"/>
    </source>
</evidence>
<evidence type="ECO:0000313" key="12">
    <source>
        <dbReference type="Proteomes" id="UP000436801"/>
    </source>
</evidence>
<feature type="transmembrane region" description="Helical" evidence="7">
    <location>
        <begin position="215"/>
        <end position="239"/>
    </location>
</feature>
<dbReference type="Proteomes" id="UP000436801">
    <property type="component" value="Unassembled WGS sequence"/>
</dbReference>
<dbReference type="PANTHER" id="PTHR44936">
    <property type="entry name" value="SENSOR PROTEIN CREC"/>
    <property type="match status" value="1"/>
</dbReference>
<feature type="domain" description="Histidine kinase" evidence="8">
    <location>
        <begin position="337"/>
        <end position="531"/>
    </location>
</feature>
<evidence type="ECO:0000313" key="11">
    <source>
        <dbReference type="Proteomes" id="UP000323502"/>
    </source>
</evidence>
<dbReference type="Pfam" id="PF02518">
    <property type="entry name" value="HATPase_c"/>
    <property type="match status" value="1"/>
</dbReference>
<feature type="transmembrane region" description="Helical" evidence="7">
    <location>
        <begin position="170"/>
        <end position="194"/>
    </location>
</feature>
<evidence type="ECO:0000256" key="7">
    <source>
        <dbReference type="SAM" id="Phobius"/>
    </source>
</evidence>
<dbReference type="OrthoDB" id="7470033at2"/>
<evidence type="ECO:0000256" key="4">
    <source>
        <dbReference type="ARBA" id="ARBA00022741"/>
    </source>
</evidence>
<dbReference type="InterPro" id="IPR003594">
    <property type="entry name" value="HATPase_dom"/>
</dbReference>
<name>A0A1G7FSM4_9SPHN</name>
<reference evidence="9 12" key="2">
    <citation type="submission" date="2019-12" db="EMBL/GenBank/DDBJ databases">
        <authorList>
            <person name="Zheng J."/>
        </authorList>
    </citation>
    <scope>NUCLEOTIDE SEQUENCE [LARGE SCALE GENOMIC DNA]</scope>
    <source>
        <strain evidence="9 12">DSM 27347</strain>
    </source>
</reference>
<evidence type="ECO:0000313" key="9">
    <source>
        <dbReference type="EMBL" id="MWC42542.1"/>
    </source>
</evidence>
<dbReference type="Gene3D" id="3.30.565.10">
    <property type="entry name" value="Histidine kinase-like ATPase, C-terminal domain"/>
    <property type="match status" value="1"/>
</dbReference>
<gene>
    <name evidence="9" type="ORF">GQR91_02565</name>
    <name evidence="10" type="ORF">SAMN05216557_101536</name>
</gene>
<dbReference type="GO" id="GO:0005524">
    <property type="term" value="F:ATP binding"/>
    <property type="evidence" value="ECO:0007669"/>
    <property type="project" value="UniProtKB-KW"/>
</dbReference>
<organism evidence="10 11">
    <name type="scientific">Sphingomonas carotinifaciens</name>
    <dbReference type="NCBI Taxonomy" id="1166323"/>
    <lineage>
        <taxon>Bacteria</taxon>
        <taxon>Pseudomonadati</taxon>
        <taxon>Pseudomonadota</taxon>
        <taxon>Alphaproteobacteria</taxon>
        <taxon>Sphingomonadales</taxon>
        <taxon>Sphingomonadaceae</taxon>
        <taxon>Sphingomonas</taxon>
    </lineage>
</organism>
<keyword evidence="11" id="KW-1185">Reference proteome</keyword>
<feature type="transmembrane region" description="Helical" evidence="7">
    <location>
        <begin position="259"/>
        <end position="280"/>
    </location>
</feature>
<keyword evidence="5 10" id="KW-0418">Kinase</keyword>
<keyword evidence="4" id="KW-0547">Nucleotide-binding</keyword>
<evidence type="ECO:0000256" key="5">
    <source>
        <dbReference type="ARBA" id="ARBA00022777"/>
    </source>
</evidence>
<evidence type="ECO:0000256" key="1">
    <source>
        <dbReference type="ARBA" id="ARBA00000085"/>
    </source>
</evidence>
<evidence type="ECO:0000259" key="8">
    <source>
        <dbReference type="PROSITE" id="PS50109"/>
    </source>
</evidence>
<dbReference type="PANTHER" id="PTHR44936:SF10">
    <property type="entry name" value="SENSOR PROTEIN RSTB"/>
    <property type="match status" value="1"/>
</dbReference>
<dbReference type="GO" id="GO:0004673">
    <property type="term" value="F:protein histidine kinase activity"/>
    <property type="evidence" value="ECO:0007669"/>
    <property type="project" value="UniProtKB-EC"/>
</dbReference>
<evidence type="ECO:0000256" key="3">
    <source>
        <dbReference type="ARBA" id="ARBA00022679"/>
    </source>
</evidence>
<sequence length="534" mass="56166">MATMPFDHPAMHFGLHTWLPRRSDAVALSLYAAGFALAHAVAVWWSGEGFYSLWFPAAGLRFALLWRLGARLTPAVALIELAVDVAKGVIVFASPDWPIAVVGIVRPVLAYGLVVAAIRRLASGRRAELLVAPMPFGLAAVAAPHFAALVALPQAMLRPDMTGVAGAQSIVLSLTAFTVGDLLGVLIVAPPVLWAAGLGARRAAPQWPRMRTAALVEAVLTLGGAIGIVAALDLLGLGWQPMPVLLAVAWIGLRFGRHAAWAALLVVVVLTLSRTAGAVATPQRLNLHLGLSMIAVVGYLAGSFADSQRRARTDVARRDRLLFQAERLKTLRAMSVAVIHEISQPLSTLAIEARHLNAIARDAGPEIAASAELIDRKADTLSALVRRLRRFGGRVVDEPTPLPLVALMDSVVGLAAPEAKAAHVRLNVAPVDPDLAVLGQEVELAQAVMNLLRNAIQACGDATVDLSVDAVGDRARVTITNRCSPSRAPQPGMGVGTLVARAIVAAHGGSLDRDIDTRGTVRAILTLPLIGDPA</sequence>
<dbReference type="EC" id="2.7.13.3" evidence="2"/>
<dbReference type="EMBL" id="WSUT01000005">
    <property type="protein sequence ID" value="MWC42542.1"/>
    <property type="molecule type" value="Genomic_DNA"/>
</dbReference>